<dbReference type="SUPFAM" id="SSF53244">
    <property type="entry name" value="MurD-like peptide ligases, peptide-binding domain"/>
    <property type="match status" value="1"/>
</dbReference>
<dbReference type="GO" id="GO:0004326">
    <property type="term" value="F:tetrahydrofolylpolyglutamate synthase activity"/>
    <property type="evidence" value="ECO:0007669"/>
    <property type="project" value="InterPro"/>
</dbReference>
<dbReference type="PANTHER" id="PTHR11136">
    <property type="entry name" value="FOLYLPOLYGLUTAMATE SYNTHASE-RELATED"/>
    <property type="match status" value="1"/>
</dbReference>
<keyword evidence="2 8" id="KW-0436">Ligase</keyword>
<evidence type="ECO:0000256" key="3">
    <source>
        <dbReference type="ARBA" id="ARBA00022723"/>
    </source>
</evidence>
<evidence type="ECO:0000256" key="5">
    <source>
        <dbReference type="ARBA" id="ARBA00022840"/>
    </source>
</evidence>
<evidence type="ECO:0000256" key="6">
    <source>
        <dbReference type="ARBA" id="ARBA00022842"/>
    </source>
</evidence>
<dbReference type="NCBIfam" id="TIGR01499">
    <property type="entry name" value="folC"/>
    <property type="match status" value="1"/>
</dbReference>
<dbReference type="PANTHER" id="PTHR11136:SF0">
    <property type="entry name" value="DIHYDROFOLATE SYNTHETASE-RELATED"/>
    <property type="match status" value="1"/>
</dbReference>
<dbReference type="InterPro" id="IPR001645">
    <property type="entry name" value="Folylpolyglutamate_synth"/>
</dbReference>
<dbReference type="AlphaFoldDB" id="A0A075G514"/>
<keyword evidence="4" id="KW-0547">Nucleotide-binding</keyword>
<dbReference type="SUPFAM" id="SSF53623">
    <property type="entry name" value="MurD-like peptide ligases, catalytic domain"/>
    <property type="match status" value="1"/>
</dbReference>
<dbReference type="InterPro" id="IPR004101">
    <property type="entry name" value="Mur_ligase_C"/>
</dbReference>
<dbReference type="Pfam" id="PF02875">
    <property type="entry name" value="Mur_ligase_C"/>
    <property type="match status" value="1"/>
</dbReference>
<evidence type="ECO:0000256" key="2">
    <source>
        <dbReference type="ARBA" id="ARBA00022598"/>
    </source>
</evidence>
<dbReference type="GO" id="GO:0005737">
    <property type="term" value="C:cytoplasm"/>
    <property type="evidence" value="ECO:0007669"/>
    <property type="project" value="TreeGrafter"/>
</dbReference>
<evidence type="ECO:0000259" key="7">
    <source>
        <dbReference type="Pfam" id="PF02875"/>
    </source>
</evidence>
<accession>A0A075G514</accession>
<dbReference type="InterPro" id="IPR036615">
    <property type="entry name" value="Mur_ligase_C_dom_sf"/>
</dbReference>
<name>A0A075G514_9EURY</name>
<dbReference type="GO" id="GO:0008841">
    <property type="term" value="F:dihydrofolate synthase activity"/>
    <property type="evidence" value="ECO:0007669"/>
    <property type="project" value="UniProtKB-EC"/>
</dbReference>
<dbReference type="InterPro" id="IPR036565">
    <property type="entry name" value="Mur-like_cat_sf"/>
</dbReference>
<keyword evidence="6" id="KW-0460">Magnesium</keyword>
<protein>
    <submittedName>
        <fullName evidence="8">Bifunctional dihydrofolate synthase/folylpolyglutamate synthase (FolC)</fullName>
        <ecNumber evidence="8">6.3.2.12</ecNumber>
    </submittedName>
</protein>
<comment type="similarity">
    <text evidence="1">Belongs to the folylpolyglutamate synthase family.</text>
</comment>
<dbReference type="Gene3D" id="3.90.190.20">
    <property type="entry name" value="Mur ligase, C-terminal domain"/>
    <property type="match status" value="1"/>
</dbReference>
<reference evidence="8" key="1">
    <citation type="journal article" date="2014" name="Genome Biol. Evol.">
        <title>Pangenome evidence for extensive interdomain horizontal transfer affecting lineage core and shell genes in uncultured planktonic thaumarchaeota and euryarchaeota.</title>
        <authorList>
            <person name="Deschamps P."/>
            <person name="Zivanovic Y."/>
            <person name="Moreira D."/>
            <person name="Rodriguez-Valera F."/>
            <person name="Lopez-Garcia P."/>
        </authorList>
    </citation>
    <scope>NUCLEOTIDE SEQUENCE</scope>
</reference>
<sequence>MPGRPCGARNIGTSIVCHRTGEPRSPFQGDRATPVSRSESVSEVREWLEELRGIGMRPGLEVTAALLARLGMPQMQFPCFHVAGSNGKGSCCVILANALTLSGRSCGLFTSPHLCFVEERIRIDGVPISAENFDASISKVRDAAEREPVTLPSYFEATFLAAMVAFADAGVDRAVIETGLGGRLDATRLCVADCCVLTALALEHTDVLGDTLAEIAAEKAAIVRPGALFIAKWTYDAAARKAIEDAVPPLQRSLAYWWRYDRAMTIRFDNADKSHRPIRKIEGFDGWSSFQQDASRLAEITLGFFFDNSVGVVVEPAEMVESAVMHTVWPGRMQWLEHEGVPLLLDAAHNPSGMEKACEQLRTQMDKDSHPTPGVILLGCTPQKDIVAFLHPLVELIVDGEVEHVVVTEPQKGRRPAVPAAEVAAELEAQGVPAKVEQVVEPAAALARAVQLAGGDPPSPVLGIGSIYLVGNLLEAMGLDNRESMTVLRPAPEKQYWT</sequence>
<organism evidence="8">
    <name type="scientific">uncultured marine group II/III euryarchaeote KM3_05_H10</name>
    <dbReference type="NCBI Taxonomy" id="1457839"/>
    <lineage>
        <taxon>Archaea</taxon>
        <taxon>Methanobacteriati</taxon>
        <taxon>Methanobacteriota</taxon>
        <taxon>environmental samples</taxon>
    </lineage>
</organism>
<evidence type="ECO:0000256" key="1">
    <source>
        <dbReference type="ARBA" id="ARBA00008276"/>
    </source>
</evidence>
<feature type="domain" description="Mur ligase C-terminal" evidence="7">
    <location>
        <begin position="331"/>
        <end position="454"/>
    </location>
</feature>
<keyword evidence="3" id="KW-0479">Metal-binding</keyword>
<evidence type="ECO:0000313" key="8">
    <source>
        <dbReference type="EMBL" id="AIE98514.1"/>
    </source>
</evidence>
<evidence type="ECO:0000256" key="4">
    <source>
        <dbReference type="ARBA" id="ARBA00022741"/>
    </source>
</evidence>
<proteinExistence type="inferred from homology"/>
<dbReference type="GO" id="GO:0046872">
    <property type="term" value="F:metal ion binding"/>
    <property type="evidence" value="ECO:0007669"/>
    <property type="project" value="UniProtKB-KW"/>
</dbReference>
<dbReference type="EMBL" id="KF900537">
    <property type="protein sequence ID" value="AIE98514.1"/>
    <property type="molecule type" value="Genomic_DNA"/>
</dbReference>
<dbReference type="EC" id="6.3.2.12" evidence="8"/>
<dbReference type="GO" id="GO:0005524">
    <property type="term" value="F:ATP binding"/>
    <property type="evidence" value="ECO:0007669"/>
    <property type="project" value="UniProtKB-KW"/>
</dbReference>
<keyword evidence="5" id="KW-0067">ATP-binding</keyword>
<dbReference type="Gene3D" id="3.40.1190.10">
    <property type="entry name" value="Mur-like, catalytic domain"/>
    <property type="match status" value="1"/>
</dbReference>
<gene>
    <name evidence="8" type="primary">folC</name>
</gene>